<dbReference type="PROSITE" id="PS51257">
    <property type="entry name" value="PROKAR_LIPOPROTEIN"/>
    <property type="match status" value="1"/>
</dbReference>
<gene>
    <name evidence="1" type="ORF">METZ01_LOCUS12390</name>
</gene>
<dbReference type="EMBL" id="UINC01000684">
    <property type="protein sequence ID" value="SUZ59536.1"/>
    <property type="molecule type" value="Genomic_DNA"/>
</dbReference>
<proteinExistence type="predicted"/>
<evidence type="ECO:0000313" key="1">
    <source>
        <dbReference type="EMBL" id="SUZ59536.1"/>
    </source>
</evidence>
<dbReference type="AlphaFoldDB" id="A0A381NY25"/>
<name>A0A381NY25_9ZZZZ</name>
<sequence length="73" mass="8447">MKRLLIIFIMATWIVSIGCETIRQKTTCFGHWVKGPGPQRGTRELNRDGSLPYYQCVDENNKGSNLEKIKQYN</sequence>
<organism evidence="1">
    <name type="scientific">marine metagenome</name>
    <dbReference type="NCBI Taxonomy" id="408172"/>
    <lineage>
        <taxon>unclassified sequences</taxon>
        <taxon>metagenomes</taxon>
        <taxon>ecological metagenomes</taxon>
    </lineage>
</organism>
<protein>
    <recommendedName>
        <fullName evidence="2">Lipoprotein</fullName>
    </recommendedName>
</protein>
<reference evidence="1" key="1">
    <citation type="submission" date="2018-05" db="EMBL/GenBank/DDBJ databases">
        <authorList>
            <person name="Lanie J.A."/>
            <person name="Ng W.-L."/>
            <person name="Kazmierczak K.M."/>
            <person name="Andrzejewski T.M."/>
            <person name="Davidsen T.M."/>
            <person name="Wayne K.J."/>
            <person name="Tettelin H."/>
            <person name="Glass J.I."/>
            <person name="Rusch D."/>
            <person name="Podicherti R."/>
            <person name="Tsui H.-C.T."/>
            <person name="Winkler M.E."/>
        </authorList>
    </citation>
    <scope>NUCLEOTIDE SEQUENCE</scope>
</reference>
<evidence type="ECO:0008006" key="2">
    <source>
        <dbReference type="Google" id="ProtNLM"/>
    </source>
</evidence>
<accession>A0A381NY25</accession>